<evidence type="ECO:0000313" key="2">
    <source>
        <dbReference type="EMBL" id="KAK3748573.1"/>
    </source>
</evidence>
<sequence length="67" mass="7810">MTGACSFTDQSVQTPSQQASTVMRMMKLRYKLRLQRGNLTPSRALQLTQNHQWKRTASTQQAKLKRW</sequence>
<gene>
    <name evidence="2" type="ORF">RRG08_011655</name>
</gene>
<proteinExistence type="predicted"/>
<evidence type="ECO:0000256" key="1">
    <source>
        <dbReference type="SAM" id="MobiDB-lite"/>
    </source>
</evidence>
<comment type="caution">
    <text evidence="2">The sequence shown here is derived from an EMBL/GenBank/DDBJ whole genome shotgun (WGS) entry which is preliminary data.</text>
</comment>
<organism evidence="2 3">
    <name type="scientific">Elysia crispata</name>
    <name type="common">lettuce slug</name>
    <dbReference type="NCBI Taxonomy" id="231223"/>
    <lineage>
        <taxon>Eukaryota</taxon>
        <taxon>Metazoa</taxon>
        <taxon>Spiralia</taxon>
        <taxon>Lophotrochozoa</taxon>
        <taxon>Mollusca</taxon>
        <taxon>Gastropoda</taxon>
        <taxon>Heterobranchia</taxon>
        <taxon>Euthyneura</taxon>
        <taxon>Panpulmonata</taxon>
        <taxon>Sacoglossa</taxon>
        <taxon>Placobranchoidea</taxon>
        <taxon>Plakobranchidae</taxon>
        <taxon>Elysia</taxon>
    </lineage>
</organism>
<dbReference type="Proteomes" id="UP001283361">
    <property type="component" value="Unassembled WGS sequence"/>
</dbReference>
<protein>
    <submittedName>
        <fullName evidence="2">Uncharacterized protein</fullName>
    </submittedName>
</protein>
<reference evidence="2" key="1">
    <citation type="journal article" date="2023" name="G3 (Bethesda)">
        <title>A reference genome for the long-term kleptoplast-retaining sea slug Elysia crispata morphotype clarki.</title>
        <authorList>
            <person name="Eastman K.E."/>
            <person name="Pendleton A.L."/>
            <person name="Shaikh M.A."/>
            <person name="Suttiyut T."/>
            <person name="Ogas R."/>
            <person name="Tomko P."/>
            <person name="Gavelis G."/>
            <person name="Widhalm J.R."/>
            <person name="Wisecaver J.H."/>
        </authorList>
    </citation>
    <scope>NUCLEOTIDE SEQUENCE</scope>
    <source>
        <strain evidence="2">ECLA1</strain>
    </source>
</reference>
<accession>A0AAE1D0R3</accession>
<dbReference type="AlphaFoldDB" id="A0AAE1D0R3"/>
<keyword evidence="3" id="KW-1185">Reference proteome</keyword>
<dbReference type="EMBL" id="JAWDGP010006009">
    <property type="protein sequence ID" value="KAK3748573.1"/>
    <property type="molecule type" value="Genomic_DNA"/>
</dbReference>
<name>A0AAE1D0R3_9GAST</name>
<evidence type="ECO:0000313" key="3">
    <source>
        <dbReference type="Proteomes" id="UP001283361"/>
    </source>
</evidence>
<feature type="region of interest" description="Disordered" evidence="1">
    <location>
        <begin position="41"/>
        <end position="67"/>
    </location>
</feature>